<dbReference type="Proteomes" id="UP000621492">
    <property type="component" value="Unassembled WGS sequence"/>
</dbReference>
<keyword evidence="3" id="KW-1185">Reference proteome</keyword>
<dbReference type="EMBL" id="BMJD01000044">
    <property type="protein sequence ID" value="GGB56751.1"/>
    <property type="molecule type" value="Genomic_DNA"/>
</dbReference>
<accession>A0A9W5U1U0</accession>
<feature type="transmembrane region" description="Helical" evidence="1">
    <location>
        <begin position="7"/>
        <end position="28"/>
    </location>
</feature>
<keyword evidence="1" id="KW-0812">Transmembrane</keyword>
<evidence type="ECO:0000256" key="1">
    <source>
        <dbReference type="SAM" id="Phobius"/>
    </source>
</evidence>
<proteinExistence type="predicted"/>
<dbReference type="AlphaFoldDB" id="A0A9W5U1U0"/>
<protein>
    <submittedName>
        <fullName evidence="2">Uncharacterized protein</fullName>
    </submittedName>
</protein>
<feature type="transmembrane region" description="Helical" evidence="1">
    <location>
        <begin position="34"/>
        <end position="50"/>
    </location>
</feature>
<comment type="caution">
    <text evidence="2">The sequence shown here is derived from an EMBL/GenBank/DDBJ whole genome shotgun (WGS) entry which is preliminary data.</text>
</comment>
<reference evidence="2" key="1">
    <citation type="journal article" date="2014" name="Int. J. Syst. Evol. Microbiol.">
        <title>Complete genome sequence of Corynebacterium casei LMG S-19264T (=DSM 44701T), isolated from a smear-ripened cheese.</title>
        <authorList>
            <consortium name="US DOE Joint Genome Institute (JGI-PGF)"/>
            <person name="Walter F."/>
            <person name="Albersmeier A."/>
            <person name="Kalinowski J."/>
            <person name="Ruckert C."/>
        </authorList>
    </citation>
    <scope>NUCLEOTIDE SEQUENCE</scope>
    <source>
        <strain evidence="2">CGMCC 1.15454</strain>
    </source>
</reference>
<organism evidence="2 3">
    <name type="scientific">Lentibacillus populi</name>
    <dbReference type="NCBI Taxonomy" id="1827502"/>
    <lineage>
        <taxon>Bacteria</taxon>
        <taxon>Bacillati</taxon>
        <taxon>Bacillota</taxon>
        <taxon>Bacilli</taxon>
        <taxon>Bacillales</taxon>
        <taxon>Bacillaceae</taxon>
        <taxon>Lentibacillus</taxon>
    </lineage>
</organism>
<evidence type="ECO:0000313" key="2">
    <source>
        <dbReference type="EMBL" id="GGB56751.1"/>
    </source>
</evidence>
<keyword evidence="1" id="KW-0472">Membrane</keyword>
<sequence>MQLKHFNYITVLLIILQVTEVIDISWWFVFTPTLIFFVLSYIVLYIYFYADKKLEGK</sequence>
<keyword evidence="1" id="KW-1133">Transmembrane helix</keyword>
<name>A0A9W5U1U0_9BACI</name>
<gene>
    <name evidence="2" type="ORF">GCM10011409_37890</name>
</gene>
<reference evidence="2" key="2">
    <citation type="submission" date="2020-09" db="EMBL/GenBank/DDBJ databases">
        <authorList>
            <person name="Sun Q."/>
            <person name="Zhou Y."/>
        </authorList>
    </citation>
    <scope>NUCLEOTIDE SEQUENCE</scope>
    <source>
        <strain evidence="2">CGMCC 1.15454</strain>
    </source>
</reference>
<evidence type="ECO:0000313" key="3">
    <source>
        <dbReference type="Proteomes" id="UP000621492"/>
    </source>
</evidence>